<evidence type="ECO:0000313" key="1">
    <source>
        <dbReference type="EMBL" id="RDX99725.1"/>
    </source>
</evidence>
<sequence length="69" mass="7978">MASFNVEAKYKTMTLVTCKIFWLKQLLKELRLEETMQMMLICDNQLALHIASNLVFMKGPRTLSLAITL</sequence>
<accession>A0A371HAB7</accession>
<keyword evidence="2" id="KW-1185">Reference proteome</keyword>
<dbReference type="AlphaFoldDB" id="A0A371HAB7"/>
<dbReference type="Proteomes" id="UP000257109">
    <property type="component" value="Unassembled WGS sequence"/>
</dbReference>
<name>A0A371HAB7_MUCPR</name>
<proteinExistence type="predicted"/>
<comment type="caution">
    <text evidence="1">The sequence shown here is derived from an EMBL/GenBank/DDBJ whole genome shotgun (WGS) entry which is preliminary data.</text>
</comment>
<gene>
    <name evidence="1" type="ORF">CR513_17189</name>
</gene>
<protein>
    <recommendedName>
        <fullName evidence="3">Copia protein</fullName>
    </recommendedName>
</protein>
<dbReference type="OrthoDB" id="414945at2759"/>
<reference evidence="1" key="1">
    <citation type="submission" date="2018-05" db="EMBL/GenBank/DDBJ databases">
        <title>Draft genome of Mucuna pruriens seed.</title>
        <authorList>
            <person name="Nnadi N.E."/>
            <person name="Vos R."/>
            <person name="Hasami M.H."/>
            <person name="Devisetty U.K."/>
            <person name="Aguiy J.C."/>
        </authorList>
    </citation>
    <scope>NUCLEOTIDE SEQUENCE [LARGE SCALE GENOMIC DNA]</scope>
    <source>
        <strain evidence="1">JCA_2017</strain>
    </source>
</reference>
<feature type="non-terminal residue" evidence="1">
    <location>
        <position position="1"/>
    </location>
</feature>
<dbReference type="EMBL" id="QJKJ01003153">
    <property type="protein sequence ID" value="RDX99725.1"/>
    <property type="molecule type" value="Genomic_DNA"/>
</dbReference>
<evidence type="ECO:0000313" key="2">
    <source>
        <dbReference type="Proteomes" id="UP000257109"/>
    </source>
</evidence>
<organism evidence="1 2">
    <name type="scientific">Mucuna pruriens</name>
    <name type="common">Velvet bean</name>
    <name type="synonym">Dolichos pruriens</name>
    <dbReference type="NCBI Taxonomy" id="157652"/>
    <lineage>
        <taxon>Eukaryota</taxon>
        <taxon>Viridiplantae</taxon>
        <taxon>Streptophyta</taxon>
        <taxon>Embryophyta</taxon>
        <taxon>Tracheophyta</taxon>
        <taxon>Spermatophyta</taxon>
        <taxon>Magnoliopsida</taxon>
        <taxon>eudicotyledons</taxon>
        <taxon>Gunneridae</taxon>
        <taxon>Pentapetalae</taxon>
        <taxon>rosids</taxon>
        <taxon>fabids</taxon>
        <taxon>Fabales</taxon>
        <taxon>Fabaceae</taxon>
        <taxon>Papilionoideae</taxon>
        <taxon>50 kb inversion clade</taxon>
        <taxon>NPAAA clade</taxon>
        <taxon>indigoferoid/millettioid clade</taxon>
        <taxon>Phaseoleae</taxon>
        <taxon>Mucuna</taxon>
    </lineage>
</organism>
<evidence type="ECO:0008006" key="3">
    <source>
        <dbReference type="Google" id="ProtNLM"/>
    </source>
</evidence>